<dbReference type="SUPFAM" id="SSF81296">
    <property type="entry name" value="E set domains"/>
    <property type="match status" value="2"/>
</dbReference>
<keyword evidence="2" id="KW-0812">Transmembrane</keyword>
<dbReference type="RefSeq" id="XP_004351076.1">
    <property type="nucleotide sequence ID" value="XM_004351024.1"/>
</dbReference>
<keyword evidence="2" id="KW-1133">Transmembrane helix</keyword>
<feature type="domain" description="EGF-like" evidence="3">
    <location>
        <begin position="869"/>
        <end position="899"/>
    </location>
</feature>
<feature type="disulfide bond" evidence="1">
    <location>
        <begin position="2014"/>
        <end position="2023"/>
    </location>
</feature>
<dbReference type="CDD" id="cd00603">
    <property type="entry name" value="IPT_PCSR"/>
    <property type="match status" value="2"/>
</dbReference>
<keyword evidence="5" id="KW-1185">Reference proteome</keyword>
<dbReference type="GeneID" id="14865632"/>
<evidence type="ECO:0000313" key="5">
    <source>
        <dbReference type="Proteomes" id="UP000007797"/>
    </source>
</evidence>
<dbReference type="SUPFAM" id="SSF52058">
    <property type="entry name" value="L domain-like"/>
    <property type="match status" value="2"/>
</dbReference>
<evidence type="ECO:0000256" key="2">
    <source>
        <dbReference type="SAM" id="Phobius"/>
    </source>
</evidence>
<dbReference type="PANTHER" id="PTHR24032">
    <property type="entry name" value="EGF-LIKE DOMAIN-CONTAINING PROTEIN-RELATED-RELATED"/>
    <property type="match status" value="1"/>
</dbReference>
<dbReference type="EMBL" id="GL883029">
    <property type="protein sequence ID" value="EGG14356.1"/>
    <property type="molecule type" value="Genomic_DNA"/>
</dbReference>
<proteinExistence type="predicted"/>
<name>F4QC75_CACFS</name>
<dbReference type="InterPro" id="IPR032675">
    <property type="entry name" value="LRR_dom_sf"/>
</dbReference>
<dbReference type="KEGG" id="dfa:DFA_12127"/>
<feature type="transmembrane region" description="Helical" evidence="2">
    <location>
        <begin position="6"/>
        <end position="29"/>
    </location>
</feature>
<dbReference type="Pfam" id="PF22933">
    <property type="entry name" value="ComC_SSD"/>
    <property type="match status" value="2"/>
</dbReference>
<accession>F4QC75</accession>
<dbReference type="InterPro" id="IPR014756">
    <property type="entry name" value="Ig_E-set"/>
</dbReference>
<comment type="caution">
    <text evidence="1">Lacks conserved residue(s) required for the propagation of feature annotation.</text>
</comment>
<feature type="domain" description="EGF-like" evidence="3">
    <location>
        <begin position="1994"/>
        <end position="2024"/>
    </location>
</feature>
<dbReference type="InterPro" id="IPR054484">
    <property type="entry name" value="ComC_SSD"/>
</dbReference>
<organism evidence="4 5">
    <name type="scientific">Cavenderia fasciculata</name>
    <name type="common">Slime mold</name>
    <name type="synonym">Dictyostelium fasciculatum</name>
    <dbReference type="NCBI Taxonomy" id="261658"/>
    <lineage>
        <taxon>Eukaryota</taxon>
        <taxon>Amoebozoa</taxon>
        <taxon>Evosea</taxon>
        <taxon>Eumycetozoa</taxon>
        <taxon>Dictyostelia</taxon>
        <taxon>Acytosteliales</taxon>
        <taxon>Cavenderiaceae</taxon>
        <taxon>Cavenderia</taxon>
    </lineage>
</organism>
<reference evidence="5" key="1">
    <citation type="journal article" date="2011" name="Genome Res.">
        <title>Phylogeny-wide analysis of social amoeba genomes highlights ancient origins for complex intercellular communication.</title>
        <authorList>
            <person name="Heidel A.J."/>
            <person name="Lawal H.M."/>
            <person name="Felder M."/>
            <person name="Schilde C."/>
            <person name="Helps N.R."/>
            <person name="Tunggal B."/>
            <person name="Rivero F."/>
            <person name="John U."/>
            <person name="Schleicher M."/>
            <person name="Eichinger L."/>
            <person name="Platzer M."/>
            <person name="Noegel A.A."/>
            <person name="Schaap P."/>
            <person name="Gloeckner G."/>
        </authorList>
    </citation>
    <scope>NUCLEOTIDE SEQUENCE [LARGE SCALE GENOMIC DNA]</scope>
    <source>
        <strain evidence="5">SH3</strain>
    </source>
</reference>
<dbReference type="Gene3D" id="3.80.10.10">
    <property type="entry name" value="Ribonuclease Inhibitor"/>
    <property type="match status" value="2"/>
</dbReference>
<feature type="transmembrane region" description="Helical" evidence="2">
    <location>
        <begin position="2270"/>
        <end position="2293"/>
    </location>
</feature>
<evidence type="ECO:0000313" key="4">
    <source>
        <dbReference type="EMBL" id="EGG14356.1"/>
    </source>
</evidence>
<evidence type="ECO:0000259" key="3">
    <source>
        <dbReference type="PROSITE" id="PS50026"/>
    </source>
</evidence>
<dbReference type="PROSITE" id="PS50026">
    <property type="entry name" value="EGF_3"/>
    <property type="match status" value="2"/>
</dbReference>
<dbReference type="InterPro" id="IPR000742">
    <property type="entry name" value="EGF"/>
</dbReference>
<dbReference type="PANTHER" id="PTHR24032:SF16">
    <property type="entry name" value="EGF-LIKE DOMAIN-CONTAINING PROTEIN"/>
    <property type="match status" value="1"/>
</dbReference>
<keyword evidence="1" id="KW-0245">EGF-like domain</keyword>
<dbReference type="PROSITE" id="PS00022">
    <property type="entry name" value="EGF_1"/>
    <property type="match status" value="2"/>
</dbReference>
<protein>
    <submittedName>
        <fullName evidence="4">Tenascin</fullName>
    </submittedName>
</protein>
<dbReference type="Proteomes" id="UP000007797">
    <property type="component" value="Unassembled WGS sequence"/>
</dbReference>
<dbReference type="InterPro" id="IPR053331">
    <property type="entry name" value="EGF-like_comC"/>
</dbReference>
<gene>
    <name evidence="4" type="ORF">DFA_12127</name>
</gene>
<sequence length="2308" mass="252173">MYNVFVIMSVWSSPKVLFNSVIVTTIIILHRSKKPINFYHYYYNKLVLSIKWLSNQYRLALPTDEASLCAISGITCTVENGEKHFTSITLQSTNIANQPLPTATVLDFPELTHLSLSCGMGLGDAATALSPITGLDKLKKILITCYAITSIPPSFPGALQSLTELNLYSFGTTNIPVTVFQNTKAQSMRLISFNNLVSINFPTDGQLSLKYLELSLPLNQPTISFNLPSTSFKQIDALYLQMGDANYDIQIDCKVGQLNLRGPQSLINSLNVPGVSNIMRWETKVSPNYSITPNMIPNVEHLVMGPLTSTDPLTPTITLNVLAPISELAIFNSNLVVSSIPSSLSALQFTQPVNDNPIGIAGFDTYSNISRLTFDTVKQVLPLPKNIQTFAMANPPLAITSLPPASDFERPIQQFWIRNSTFITGTIPSYQFSSLTFPQLILMELPALVGSVPELFCSTLYSLVISDTGISKVPECFKCKWVDTTPRFRSVLSTPVINSITPSSYCGQTFDSTTPFIFVNEVSQVVKLTGSALGYAYKPTSGNTVSTALEMKVPNTLFEYTITQAQLINRNETISFGTLNQFNGLNPKLVTYPITWKLFYTTKTSFSKLPNALGVVMEGYFDVGQPTITVESIECTVTSFSINSISTTCPIIPNTNILNFNLTAPVLNNVSSLFSTPFVISPISQFFISSIQYNQKIGDTQIAINGQFGTNNIYHVILNPTTANPITCNLLVNTTTSIICSTNSRLSDLNEYFVQVTADGIPSWTPTPQNISFIFKQSYPYINSIPFTNVGNATKVSIYGQFGTKLFNVSVLIDNVNCPILSVNSSFIECEINMTTSGVKPILVSVDNWIYSRNDIMVFVAAPATPGDPSPSCQCTSHGTCLSNGQCQCFDDYSGPLCQFPPFINGGNMTNNETDPSVEFQGGKFSFNLVSIREIGMDGSTIIQEMNQFNWIYSNLTVDNVDLFIYKHNISTNSNSSILEMEAVIQQSKSSRTVTFAGITTTLAANSIKLTINITNWPYVSTLNSLVAVFSSDIGDVNDCFGNKINATVMSDIDIQSVKYLQIVKDNVIFYGSFLDRVLSDGRVAYSRNQLLSMDDSQQEGKVLIGISLPYCKEFLPVDESGSTTCSSSKSSDTWKIITGSVIGGAVLITLIIATTRLLLKKSTIVYQSNQVYSQTISTSECLPTDEASLCATGGITCTVSNGEKHFTSIMLTSSVNANQPLPIPKILDFPQLTLLSLTCMATTVLGDAPTALSPLIGLNKITEIHIDCRPITIIPASFPGNLPSLTSLTLLNLAATNIPVTVFQNTKVQILKLTGFNSLVSINLPTDGQLSLQYLYLSLPVLNQPTISFNMLSNNFKNITILYLYLGDAIYDIQIYAKVENLNLLGPESLINSLFLPGVTNIMQWQSKVPPNLNITPNILPNWGRLNIGPVTSADVITTTITLSVTAPIYELSISNSNLVLTSLPTTVNTFYLSYPANDNPIDVAGFDTYSNITTLAFDSVKQVLPLPKNIQSYSIRNPSLAITSLPPVTDFNLPIYQFWFRDTTSISGTIPSYNFGSKVGVPKLVLNNLPALVSPIPELFCSTVYDLDITDTGISKVPECFKCKWVNTTPRFRSVLSAHAINSITPSSYCGQTFDSTTPFTFVNQVAQVVKLTGSALGYAYKPTSGNTVSTALEMKVPNTLFEYTITQAQLINRNAMVNFGTLNQFNGLNPKLISYQINWNLFYTIKTSFSQLPNALGVVMEGYFDVGQPTITVESVECIVTSFAVNSITSTCPIIPNTNILNFNLTAPGGNNVISSYIASFVSPISQFYILSIQFDQKIGDTQIIIDGQFGTSNIYHVLLNPRAGQSIPCNIQSNTTSSIICSTNSRLSDLNEYFVQVTADGIPSWIPTPQNISFIFKQSYPYINSIPITTIGNATKVSIYGQFGTILSNVSVLIDNVNCPILSANTSFIGCEITMTTAGVKPILVSVDNWIYSRNDIMVFVAAPATPGNPSPSCQCTSHGTCLSNGQCQCFDDYSGPLCQFPPLINGGNMTNNETDPSVEFQGGKFSFNLVSIREIGMDGSTIIQEMNQFNWIYSNLTVDNVDLFIYKHNISTNSNSSILEMEAVIQQSKSSRTVTFAGITTTLAANSIKLTINITNWPYVSTLNSLVAVFSSDIGDVNDCFGNKINATVMSEIDIQSVKYLQIVKDNVIFYGSFLDRVLSDGRVAYSRNQLLSMDDNQEGKVLIGISLPYCKECIIDPDFSLVLPVDESGSTTCSSSKSSDTWKIITGSVIGGAVLITLIIATTRLLLKKSTSLKVFKMKLFK</sequence>
<feature type="disulfide bond" evidence="1">
    <location>
        <begin position="889"/>
        <end position="898"/>
    </location>
</feature>
<keyword evidence="2" id="KW-0472">Membrane</keyword>
<keyword evidence="1" id="KW-1015">Disulfide bond</keyword>
<evidence type="ECO:0000256" key="1">
    <source>
        <dbReference type="PROSITE-ProRule" id="PRU00076"/>
    </source>
</evidence>